<reference evidence="2 3" key="1">
    <citation type="submission" date="2020-08" db="EMBL/GenBank/DDBJ databases">
        <title>Lysobacter sp. II4 sp. nov., isolated from soil.</title>
        <authorList>
            <person name="Woo C.Y."/>
            <person name="Kim J."/>
        </authorList>
    </citation>
    <scope>NUCLEOTIDE SEQUENCE [LARGE SCALE GENOMIC DNA]</scope>
    <source>
        <strain evidence="2 3">II4</strain>
    </source>
</reference>
<dbReference type="Proteomes" id="UP000516018">
    <property type="component" value="Chromosome"/>
</dbReference>
<keyword evidence="1" id="KW-1133">Transmembrane helix</keyword>
<keyword evidence="1" id="KW-0472">Membrane</keyword>
<dbReference type="AlphaFoldDB" id="A0A7H0FVV8"/>
<evidence type="ECO:0000313" key="3">
    <source>
        <dbReference type="Proteomes" id="UP000516018"/>
    </source>
</evidence>
<evidence type="ECO:0000256" key="1">
    <source>
        <dbReference type="SAM" id="Phobius"/>
    </source>
</evidence>
<accession>A0A7H0FVV8</accession>
<feature type="transmembrane region" description="Helical" evidence="1">
    <location>
        <begin position="31"/>
        <end position="49"/>
    </location>
</feature>
<proteinExistence type="predicted"/>
<keyword evidence="1" id="KW-0812">Transmembrane</keyword>
<dbReference type="EMBL" id="CP060820">
    <property type="protein sequence ID" value="QNP40174.1"/>
    <property type="molecule type" value="Genomic_DNA"/>
</dbReference>
<organism evidence="2 3">
    <name type="scientific">Agrilutibacter terrestris</name>
    <dbReference type="NCBI Taxonomy" id="2865112"/>
    <lineage>
        <taxon>Bacteria</taxon>
        <taxon>Pseudomonadati</taxon>
        <taxon>Pseudomonadota</taxon>
        <taxon>Gammaproteobacteria</taxon>
        <taxon>Lysobacterales</taxon>
        <taxon>Lysobacteraceae</taxon>
        <taxon>Agrilutibacter</taxon>
    </lineage>
</organism>
<dbReference type="KEGG" id="lsx:H8B22_11845"/>
<dbReference type="RefSeq" id="WP_187711617.1">
    <property type="nucleotide sequence ID" value="NZ_CP060820.1"/>
</dbReference>
<sequence length="127" mass="13233">MQALKFFALSSLSVIAFDAVASVASLGLGFPYSYATLGSAALYIVFAYFAARMFGFWPALLLGAVMGITDVTLGWAVSWAIGPGRVSGVTLTPSVWVYTAVFAIVLGAIFGLIGGGIGALTRWRRAA</sequence>
<keyword evidence="3" id="KW-1185">Reference proteome</keyword>
<name>A0A7H0FVV8_9GAMM</name>
<protein>
    <submittedName>
        <fullName evidence="2">Uncharacterized protein</fullName>
    </submittedName>
</protein>
<gene>
    <name evidence="2" type="ORF">H8B22_11845</name>
</gene>
<evidence type="ECO:0000313" key="2">
    <source>
        <dbReference type="EMBL" id="QNP40174.1"/>
    </source>
</evidence>
<feature type="transmembrane region" description="Helical" evidence="1">
    <location>
        <begin position="96"/>
        <end position="120"/>
    </location>
</feature>
<feature type="transmembrane region" description="Helical" evidence="1">
    <location>
        <begin position="56"/>
        <end position="76"/>
    </location>
</feature>